<evidence type="ECO:0000313" key="15">
    <source>
        <dbReference type="EMBL" id="ABC30791.1"/>
    </source>
</evidence>
<dbReference type="InterPro" id="IPR045851">
    <property type="entry name" value="AMP-bd_C_sf"/>
</dbReference>
<dbReference type="PANTHER" id="PTHR30046:SF0">
    <property type="entry name" value="FLAGELLAR M-RING PROTEIN"/>
    <property type="match status" value="1"/>
</dbReference>
<reference evidence="15 16" key="1">
    <citation type="journal article" date="2005" name="Nucleic Acids Res.">
        <title>Genomic blueprint of Hahella chejuensis, a marine microbe producing an algicidal agent.</title>
        <authorList>
            <person name="Jeong H."/>
            <person name="Yim J.H."/>
            <person name="Lee C."/>
            <person name="Choi S.-H."/>
            <person name="Park Y.K."/>
            <person name="Yoon S.H."/>
            <person name="Hur C.-G."/>
            <person name="Kang H.-Y."/>
            <person name="Kim D."/>
            <person name="Lee H.H."/>
            <person name="Park K.H."/>
            <person name="Park S.-H."/>
            <person name="Park H.-S."/>
            <person name="Lee H.K."/>
            <person name="Oh T.K."/>
            <person name="Kim J.F."/>
        </authorList>
    </citation>
    <scope>NUCLEOTIDE SEQUENCE [LARGE SCALE GENOMIC DNA]</scope>
    <source>
        <strain evidence="15 16">KCTC 2396</strain>
    </source>
</reference>
<dbReference type="KEGG" id="hch:HCH_04078"/>
<dbReference type="NCBIfam" id="TIGR00206">
    <property type="entry name" value="fliF"/>
    <property type="match status" value="1"/>
</dbReference>
<keyword evidence="9 12" id="KW-0472">Membrane</keyword>
<dbReference type="eggNOG" id="COG1766">
    <property type="taxonomic scope" value="Bacteria"/>
</dbReference>
<comment type="similarity">
    <text evidence="4">Belongs to the FliF family.</text>
</comment>
<feature type="domain" description="Flagellar M-ring N-terminal" evidence="13">
    <location>
        <begin position="35"/>
        <end position="209"/>
    </location>
</feature>
<sequence>MAGFWSEWSGGRRVTFVLAALIVVGAGVALYMMLTSHNYQVLYKDLDTEQAAKLTEKLNELKIPYQLGAQGSQVLVSQDDLYNAKLKLASSGYALNGGVGFELFDEADYGMTEFAQKINYQRALQGELARTIMAFDEIKFARVHLVLPESSLFKKDNKQPKASVTIVMEDGKYLSLDQINGIQNLVAASVEGLKPETVTLLNHKGVALTQVETGDQATVSAQLKGKSSMEAFLQQKIVVILNQIFDEGTTAVRVDVALNHKRVERVRETLVPFGDTDKGAVIKSSANRQYELPDQDGRKKPSSVISSDVKEEEYAYGKQVETLSDAGGEVERITVSVVIPANASGEQIEVIKSLIASAIGLDFERGDLVNVAAMGIGSLAPATLNEVVEAEPVKTAVPMAAQAPWENMKYLQLAVVLLVVVAMLLLILLMASSGRRKPKLTAAEREETLAEIKTWLNSVDRA</sequence>
<evidence type="ECO:0000256" key="6">
    <source>
        <dbReference type="ARBA" id="ARBA00022475"/>
    </source>
</evidence>
<dbReference type="GO" id="GO:0005886">
    <property type="term" value="C:plasma membrane"/>
    <property type="evidence" value="ECO:0007669"/>
    <property type="project" value="UniProtKB-SubCell"/>
</dbReference>
<dbReference type="Pfam" id="PF01514">
    <property type="entry name" value="YscJ_FliF"/>
    <property type="match status" value="1"/>
</dbReference>
<keyword evidence="15" id="KW-0282">Flagellum</keyword>
<keyword evidence="6" id="KW-1003">Cell membrane</keyword>
<keyword evidence="15" id="KW-0966">Cell projection</keyword>
<keyword evidence="7 12" id="KW-0812">Transmembrane</keyword>
<dbReference type="OrthoDB" id="8554211at2"/>
<dbReference type="HOGENOM" id="CLU_028108_3_0_6"/>
<dbReference type="EMBL" id="CP000155">
    <property type="protein sequence ID" value="ABC30791.1"/>
    <property type="molecule type" value="Genomic_DNA"/>
</dbReference>
<name>Q2SEY3_HAHCH</name>
<evidence type="ECO:0000256" key="5">
    <source>
        <dbReference type="ARBA" id="ARBA00017949"/>
    </source>
</evidence>
<dbReference type="RefSeq" id="WP_011397858.1">
    <property type="nucleotide sequence ID" value="NC_007645.1"/>
</dbReference>
<feature type="domain" description="Flagellar M-ring C-terminal" evidence="14">
    <location>
        <begin position="241"/>
        <end position="374"/>
    </location>
</feature>
<evidence type="ECO:0000313" key="16">
    <source>
        <dbReference type="Proteomes" id="UP000000238"/>
    </source>
</evidence>
<dbReference type="AlphaFoldDB" id="Q2SEY3"/>
<dbReference type="Proteomes" id="UP000000238">
    <property type="component" value="Chromosome"/>
</dbReference>
<dbReference type="GO" id="GO:0009431">
    <property type="term" value="C:bacterial-type flagellum basal body, MS ring"/>
    <property type="evidence" value="ECO:0007669"/>
    <property type="project" value="InterPro"/>
</dbReference>
<evidence type="ECO:0000256" key="8">
    <source>
        <dbReference type="ARBA" id="ARBA00022989"/>
    </source>
</evidence>
<evidence type="ECO:0000256" key="7">
    <source>
        <dbReference type="ARBA" id="ARBA00022692"/>
    </source>
</evidence>
<keyword evidence="15" id="KW-0969">Cilium</keyword>
<evidence type="ECO:0000256" key="10">
    <source>
        <dbReference type="ARBA" id="ARBA00023143"/>
    </source>
</evidence>
<keyword evidence="8 12" id="KW-1133">Transmembrane helix</keyword>
<comment type="subcellular location">
    <subcellularLocation>
        <location evidence="2">Bacterial flagellum basal body</location>
    </subcellularLocation>
    <subcellularLocation>
        <location evidence="3">Cell membrane</location>
        <topology evidence="3">Multi-pass membrane protein</topology>
    </subcellularLocation>
</comment>
<dbReference type="Pfam" id="PF08345">
    <property type="entry name" value="YscJ_FliF_C"/>
    <property type="match status" value="1"/>
</dbReference>
<dbReference type="GO" id="GO:0003774">
    <property type="term" value="F:cytoskeletal motor activity"/>
    <property type="evidence" value="ECO:0007669"/>
    <property type="project" value="InterPro"/>
</dbReference>
<dbReference type="PRINTS" id="PR01009">
    <property type="entry name" value="FLGMRINGFLIF"/>
</dbReference>
<feature type="transmembrane region" description="Helical" evidence="12">
    <location>
        <begin position="14"/>
        <end position="34"/>
    </location>
</feature>
<organism evidence="15 16">
    <name type="scientific">Hahella chejuensis (strain KCTC 2396)</name>
    <dbReference type="NCBI Taxonomy" id="349521"/>
    <lineage>
        <taxon>Bacteria</taxon>
        <taxon>Pseudomonadati</taxon>
        <taxon>Pseudomonadota</taxon>
        <taxon>Gammaproteobacteria</taxon>
        <taxon>Oceanospirillales</taxon>
        <taxon>Hahellaceae</taxon>
        <taxon>Hahella</taxon>
    </lineage>
</organism>
<dbReference type="InterPro" id="IPR000067">
    <property type="entry name" value="FlgMring_FliF"/>
</dbReference>
<protein>
    <recommendedName>
        <fullName evidence="5">Flagellar M-ring protein</fullName>
    </recommendedName>
</protein>
<evidence type="ECO:0000256" key="4">
    <source>
        <dbReference type="ARBA" id="ARBA00007971"/>
    </source>
</evidence>
<accession>Q2SEY3</accession>
<dbReference type="STRING" id="349521.HCH_04078"/>
<comment type="subunit">
    <text evidence="11">The basal body constitutes a major portion of the flagellar organelle and consists of four rings (L,P,S, and M) mounted on a central rod. The M ring is integral to the inner membrane of the cell and may be connected to the flagellar rod via the S ring. The S (supramembrane ring) lies just distal to the M ring. The L and P rings lie in the outer membrane and the periplasmic space, respectively.</text>
</comment>
<dbReference type="GO" id="GO:0071973">
    <property type="term" value="P:bacterial-type flagellum-dependent cell motility"/>
    <property type="evidence" value="ECO:0007669"/>
    <property type="project" value="InterPro"/>
</dbReference>
<evidence type="ECO:0000256" key="2">
    <source>
        <dbReference type="ARBA" id="ARBA00004117"/>
    </source>
</evidence>
<evidence type="ECO:0000256" key="12">
    <source>
        <dbReference type="SAM" id="Phobius"/>
    </source>
</evidence>
<evidence type="ECO:0000256" key="9">
    <source>
        <dbReference type="ARBA" id="ARBA00023136"/>
    </source>
</evidence>
<dbReference type="PANTHER" id="PTHR30046">
    <property type="entry name" value="FLAGELLAR M-RING PROTEIN"/>
    <property type="match status" value="1"/>
</dbReference>
<evidence type="ECO:0000256" key="11">
    <source>
        <dbReference type="ARBA" id="ARBA00025936"/>
    </source>
</evidence>
<proteinExistence type="inferred from homology"/>
<dbReference type="InterPro" id="IPR006182">
    <property type="entry name" value="FliF_N_dom"/>
</dbReference>
<evidence type="ECO:0000259" key="14">
    <source>
        <dbReference type="Pfam" id="PF08345"/>
    </source>
</evidence>
<dbReference type="Gene3D" id="3.30.300.30">
    <property type="match status" value="1"/>
</dbReference>
<gene>
    <name evidence="15" type="primary">fliF1</name>
    <name evidence="15" type="ordered locus">HCH_04078</name>
</gene>
<evidence type="ECO:0000256" key="3">
    <source>
        <dbReference type="ARBA" id="ARBA00004651"/>
    </source>
</evidence>
<keyword evidence="16" id="KW-1185">Reference proteome</keyword>
<keyword evidence="10" id="KW-0975">Bacterial flagellum</keyword>
<evidence type="ECO:0000256" key="1">
    <source>
        <dbReference type="ARBA" id="ARBA00003820"/>
    </source>
</evidence>
<evidence type="ECO:0000259" key="13">
    <source>
        <dbReference type="Pfam" id="PF01514"/>
    </source>
</evidence>
<comment type="function">
    <text evidence="1">The M ring may be actively involved in energy transduction.</text>
</comment>
<dbReference type="InterPro" id="IPR013556">
    <property type="entry name" value="Flag_M-ring_C"/>
</dbReference>
<dbReference type="InterPro" id="IPR043427">
    <property type="entry name" value="YscJ/FliF"/>
</dbReference>
<feature type="transmembrane region" description="Helical" evidence="12">
    <location>
        <begin position="410"/>
        <end position="431"/>
    </location>
</feature>